<evidence type="ECO:0000259" key="2">
    <source>
        <dbReference type="Pfam" id="PF13229"/>
    </source>
</evidence>
<proteinExistence type="predicted"/>
<gene>
    <name evidence="4" type="ORF">ACFQ22_02270</name>
</gene>
<comment type="caution">
    <text evidence="4">The sequence shown here is derived from an EMBL/GenBank/DDBJ whole genome shotgun (WGS) entry which is preliminary data.</text>
</comment>
<keyword evidence="5" id="KW-1185">Reference proteome</keyword>
<dbReference type="SMART" id="SM00710">
    <property type="entry name" value="PbH1"/>
    <property type="match status" value="6"/>
</dbReference>
<reference evidence="5" key="1">
    <citation type="journal article" date="2019" name="Int. J. Syst. Evol. Microbiol.">
        <title>The Global Catalogue of Microorganisms (GCM) 10K type strain sequencing project: providing services to taxonomists for standard genome sequencing and annotation.</title>
        <authorList>
            <consortium name="The Broad Institute Genomics Platform"/>
            <consortium name="The Broad Institute Genome Sequencing Center for Infectious Disease"/>
            <person name="Wu L."/>
            <person name="Ma J."/>
        </authorList>
    </citation>
    <scope>NUCLEOTIDE SEQUENCE [LARGE SCALE GENOMIC DNA]</scope>
    <source>
        <strain evidence="5">CCUG 71848</strain>
    </source>
</reference>
<feature type="compositionally biased region" description="Low complexity" evidence="1">
    <location>
        <begin position="590"/>
        <end position="645"/>
    </location>
</feature>
<dbReference type="InterPro" id="IPR039448">
    <property type="entry name" value="Beta_helix"/>
</dbReference>
<dbReference type="NCBIfam" id="TIGR03804">
    <property type="entry name" value="para_beta_helix"/>
    <property type="match status" value="1"/>
</dbReference>
<sequence length="816" mass="89017">MTKIKTMTKTIGQSVLTVIAVAMTVWLLIPGSIKADTTRTRPETFYVSSQHGSDQASGTSAQTPWQSIHRVNQGQFIAGDKILFERGSTWKDVTLQPKGSGNDHADITISDYGSQGELPKLAGEGKVSDVVRLTNQDHWTISHLDISNQTTGFDNNKESDENGAKLNDLRGIHITGQNVSELDGFNLTDLNVHDVSGRVEWASDVGLDGSTLKERQPGVYTNAGWDRSKRTGGILIESLKPTNNQPTIFKNVSLTNSTLERDSYGGFTIKQWSGGKNGPQWAFPAADAKAPNYESPQFKPHENITVKNNYIDQQGVYNCNGIYVTSSKHVMVEDNVVKNSGTCGIEINLVNQCVVQNNDVSGSKPKVGGADSNGIDADRRVSNTIFQYNYLHDNGDGFLICGFGYNGLIIRYNFLKDNTGIDFRDSVDGGFVSIDNNLIYNTLSRLKLNFSNASPRNETWQFENNVMYNVNSALQSVSYGSSNNKVQYSHNAYYGSGVSKNALDKSAITADPKFVSAKPEIPQTGDTVAGRVSDFSGFKLQSDSPLINAGTPYVKNSAQVSIDVNGKDYAGQAISGNPEVGLYEFAKTETPTNSTSSVSSSASSASVTSSNQSSVSSSSAPSQTSSASSATGSTTGTSSTSSSVTPEKPAKKIQRPTYKKGTTVYAIRGLWLYKTPTFTRANRVTHYPKKSRMNRPAFKIMGNSQSATGKLRYKVRVVNHSNQATNKIGYITTKKGFLEPAFYQHDYQTVTVLNSTGINAYLTKKLTHRVKHYRSGKVLRVKKIVRQGSTTRFELKNGQFITANRQLVLAGTHHIR</sequence>
<dbReference type="EMBL" id="JBHTLH010000005">
    <property type="protein sequence ID" value="MFD1124189.1"/>
    <property type="molecule type" value="Genomic_DNA"/>
</dbReference>
<feature type="domain" description="DUF5776" evidence="3">
    <location>
        <begin position="742"/>
        <end position="808"/>
    </location>
</feature>
<evidence type="ECO:0000256" key="1">
    <source>
        <dbReference type="SAM" id="MobiDB-lite"/>
    </source>
</evidence>
<feature type="region of interest" description="Disordered" evidence="1">
    <location>
        <begin position="589"/>
        <end position="657"/>
    </location>
</feature>
<dbReference type="InterPro" id="IPR044081">
    <property type="entry name" value="DUF5776"/>
</dbReference>
<feature type="domain" description="Right handed beta helix" evidence="2">
    <location>
        <begin position="320"/>
        <end position="486"/>
    </location>
</feature>
<dbReference type="Gene3D" id="2.160.20.10">
    <property type="entry name" value="Single-stranded right-handed beta-helix, Pectin lyase-like"/>
    <property type="match status" value="1"/>
</dbReference>
<feature type="compositionally biased region" description="Polar residues" evidence="1">
    <location>
        <begin position="46"/>
        <end position="64"/>
    </location>
</feature>
<dbReference type="SUPFAM" id="SSF51126">
    <property type="entry name" value="Pectin lyase-like"/>
    <property type="match status" value="2"/>
</dbReference>
<dbReference type="Pfam" id="PF13229">
    <property type="entry name" value="Beta_helix"/>
    <property type="match status" value="1"/>
</dbReference>
<dbReference type="InterPro" id="IPR011050">
    <property type="entry name" value="Pectin_lyase_fold/virulence"/>
</dbReference>
<organism evidence="4 5">
    <name type="scientific">Lentilactobacillus raoultii</name>
    <dbReference type="NCBI Taxonomy" id="1987503"/>
    <lineage>
        <taxon>Bacteria</taxon>
        <taxon>Bacillati</taxon>
        <taxon>Bacillota</taxon>
        <taxon>Bacilli</taxon>
        <taxon>Lactobacillales</taxon>
        <taxon>Lactobacillaceae</taxon>
        <taxon>Lentilactobacillus</taxon>
    </lineage>
</organism>
<dbReference type="InterPro" id="IPR012334">
    <property type="entry name" value="Pectin_lyas_fold"/>
</dbReference>
<accession>A0ABW3PC52</accession>
<dbReference type="RefSeq" id="WP_121977791.1">
    <property type="nucleotide sequence ID" value="NZ_JBHTLH010000005.1"/>
</dbReference>
<dbReference type="InterPro" id="IPR006626">
    <property type="entry name" value="PbH1"/>
</dbReference>
<feature type="region of interest" description="Disordered" evidence="1">
    <location>
        <begin position="45"/>
        <end position="64"/>
    </location>
</feature>
<protein>
    <submittedName>
        <fullName evidence="4">DUF5776 domain-containing protein</fullName>
    </submittedName>
</protein>
<evidence type="ECO:0000313" key="5">
    <source>
        <dbReference type="Proteomes" id="UP001597156"/>
    </source>
</evidence>
<dbReference type="Proteomes" id="UP001597156">
    <property type="component" value="Unassembled WGS sequence"/>
</dbReference>
<dbReference type="Pfam" id="PF19087">
    <property type="entry name" value="DUF5776"/>
    <property type="match status" value="1"/>
</dbReference>
<dbReference type="InterPro" id="IPR022441">
    <property type="entry name" value="Para_beta_helix_rpt-2"/>
</dbReference>
<evidence type="ECO:0000313" key="4">
    <source>
        <dbReference type="EMBL" id="MFD1124189.1"/>
    </source>
</evidence>
<name>A0ABW3PC52_9LACO</name>
<evidence type="ECO:0000259" key="3">
    <source>
        <dbReference type="Pfam" id="PF19087"/>
    </source>
</evidence>